<name>A0ABS1C049_9BACT</name>
<dbReference type="EMBL" id="JAEHFX010000003">
    <property type="protein sequence ID" value="MBK0402719.1"/>
    <property type="molecule type" value="Genomic_DNA"/>
</dbReference>
<evidence type="ECO:0000313" key="1">
    <source>
        <dbReference type="EMBL" id="MBK0402719.1"/>
    </source>
</evidence>
<reference evidence="1 2" key="1">
    <citation type="submission" date="2020-12" db="EMBL/GenBank/DDBJ databases">
        <title>Bacterial novel species Adhaeribacter sp. BT258 isolated from soil.</title>
        <authorList>
            <person name="Jung H.-Y."/>
        </authorList>
    </citation>
    <scope>NUCLEOTIDE SEQUENCE [LARGE SCALE GENOMIC DNA]</scope>
    <source>
        <strain evidence="1 2">BT258</strain>
    </source>
</reference>
<dbReference type="Proteomes" id="UP000644147">
    <property type="component" value="Unassembled WGS sequence"/>
</dbReference>
<accession>A0ABS1C049</accession>
<gene>
    <name evidence="1" type="ORF">I5M27_06960</name>
</gene>
<organism evidence="1 2">
    <name type="scientific">Adhaeribacter terrigena</name>
    <dbReference type="NCBI Taxonomy" id="2793070"/>
    <lineage>
        <taxon>Bacteria</taxon>
        <taxon>Pseudomonadati</taxon>
        <taxon>Bacteroidota</taxon>
        <taxon>Cytophagia</taxon>
        <taxon>Cytophagales</taxon>
        <taxon>Hymenobacteraceae</taxon>
        <taxon>Adhaeribacter</taxon>
    </lineage>
</organism>
<keyword evidence="2" id="KW-1185">Reference proteome</keyword>
<evidence type="ECO:0000313" key="2">
    <source>
        <dbReference type="Proteomes" id="UP000644147"/>
    </source>
</evidence>
<comment type="caution">
    <text evidence="1">The sequence shown here is derived from an EMBL/GenBank/DDBJ whole genome shotgun (WGS) entry which is preliminary data.</text>
</comment>
<dbReference type="RefSeq" id="WP_200505479.1">
    <property type="nucleotide sequence ID" value="NZ_JAEHFX010000003.1"/>
</dbReference>
<proteinExistence type="predicted"/>
<protein>
    <submittedName>
        <fullName evidence="1">Uncharacterized protein</fullName>
    </submittedName>
</protein>
<sequence>MENNTPGSNTVLPEPAAFNVKNGILKELETLTNQGKFEELVHLYITTFLQVQPDPDRMRKIKKKVVSKLVTRKEAFEKADLSKIKMKVLDENLEMQINMIQNQLTRTIILLVSYMVKHGNDETTKEVFRWIKERSLAGKLSLLDTLEKGCDVKGA</sequence>